<dbReference type="Proteomes" id="UP000217726">
    <property type="component" value="Unassembled WGS sequence"/>
</dbReference>
<proteinExistence type="predicted"/>
<organism evidence="1 2">
    <name type="scientific">Methanohalophilus euhalobius</name>
    <dbReference type="NCBI Taxonomy" id="51203"/>
    <lineage>
        <taxon>Archaea</taxon>
        <taxon>Methanobacteriati</taxon>
        <taxon>Methanobacteriota</taxon>
        <taxon>Stenosarchaea group</taxon>
        <taxon>Methanomicrobia</taxon>
        <taxon>Methanosarcinales</taxon>
        <taxon>Methanosarcinaceae</taxon>
        <taxon>Methanohalophilus</taxon>
    </lineage>
</organism>
<sequence length="83" mass="9994">MKYYHNVSDEICTRDSIASYLNKDSVSICQLLYFLDIDDIASYVERRYYADKDWHFRYKITSMIKLIVVNPIETSLLKKRYLP</sequence>
<evidence type="ECO:0000313" key="2">
    <source>
        <dbReference type="Proteomes" id="UP000217726"/>
    </source>
</evidence>
<keyword evidence="2" id="KW-1185">Reference proteome</keyword>
<reference evidence="2" key="1">
    <citation type="submission" date="2017-09" db="EMBL/GenBank/DDBJ databases">
        <authorList>
            <person name="Varghese N."/>
            <person name="Submissions S."/>
        </authorList>
    </citation>
    <scope>NUCLEOTIDE SEQUENCE [LARGE SCALE GENOMIC DNA]</scope>
    <source>
        <strain evidence="2">WG-1MB</strain>
    </source>
</reference>
<gene>
    <name evidence="1" type="ORF">SAMN06295989_103220</name>
</gene>
<name>A0A285FCH6_9EURY</name>
<accession>A0A285FCH6</accession>
<dbReference type="AlphaFoldDB" id="A0A285FCH6"/>
<evidence type="ECO:0000313" key="1">
    <source>
        <dbReference type="EMBL" id="SNY07881.1"/>
    </source>
</evidence>
<dbReference type="EMBL" id="OBDR01000003">
    <property type="protein sequence ID" value="SNY07881.1"/>
    <property type="molecule type" value="Genomic_DNA"/>
</dbReference>
<protein>
    <submittedName>
        <fullName evidence="1">Uncharacterized protein</fullName>
    </submittedName>
</protein>